<keyword evidence="2" id="KW-1185">Reference proteome</keyword>
<evidence type="ECO:0000313" key="2">
    <source>
        <dbReference type="Proteomes" id="UP000609849"/>
    </source>
</evidence>
<dbReference type="EMBL" id="JACRWE010000001">
    <property type="protein sequence ID" value="MBC5995275.1"/>
    <property type="molecule type" value="Genomic_DNA"/>
</dbReference>
<name>A0ABR7JK21_9FIRM</name>
<proteinExistence type="predicted"/>
<dbReference type="RefSeq" id="WP_153971514.1">
    <property type="nucleotide sequence ID" value="NZ_JACRWE010000001.1"/>
</dbReference>
<gene>
    <name evidence="1" type="ORF">H8923_00755</name>
</gene>
<organism evidence="1 2">
    <name type="scientific">Romboutsia faecis</name>
    <dbReference type="NCBI Taxonomy" id="2764597"/>
    <lineage>
        <taxon>Bacteria</taxon>
        <taxon>Bacillati</taxon>
        <taxon>Bacillota</taxon>
        <taxon>Clostridia</taxon>
        <taxon>Peptostreptococcales</taxon>
        <taxon>Peptostreptococcaceae</taxon>
        <taxon>Romboutsia</taxon>
    </lineage>
</organism>
<accession>A0ABR7JK21</accession>
<dbReference type="Proteomes" id="UP000609849">
    <property type="component" value="Unassembled WGS sequence"/>
</dbReference>
<reference evidence="1 2" key="1">
    <citation type="submission" date="2020-08" db="EMBL/GenBank/DDBJ databases">
        <authorList>
            <person name="Liu C."/>
            <person name="Sun Q."/>
        </authorList>
    </citation>
    <scope>NUCLEOTIDE SEQUENCE [LARGE SCALE GENOMIC DNA]</scope>
    <source>
        <strain evidence="1 2">NSJ-18</strain>
    </source>
</reference>
<comment type="caution">
    <text evidence="1">The sequence shown here is derived from an EMBL/GenBank/DDBJ whole genome shotgun (WGS) entry which is preliminary data.</text>
</comment>
<sequence length="142" mass="16636">MTELNAQKILCDLGYDNIDKLIKESIEISFNKLKYKFRAFSILEGQLSLNKLNLSEYNENPFIKFVYLPENKVATIDTFAEYDVRKIISNNIDISKMVESDNELGIYRMKKELCGMNDMLIEYMTVTDHIKEEIVNYILSKI</sequence>
<protein>
    <submittedName>
        <fullName evidence="1">Uncharacterized protein</fullName>
    </submittedName>
</protein>
<evidence type="ECO:0000313" key="1">
    <source>
        <dbReference type="EMBL" id="MBC5995275.1"/>
    </source>
</evidence>